<evidence type="ECO:0000313" key="5">
    <source>
        <dbReference type="EMBL" id="GHF34877.1"/>
    </source>
</evidence>
<feature type="domain" description="HTH araC/xylS-type" evidence="4">
    <location>
        <begin position="222"/>
        <end position="322"/>
    </location>
</feature>
<dbReference type="AlphaFoldDB" id="A0A8H9IN73"/>
<reference evidence="5" key="1">
    <citation type="journal article" date="2014" name="Int. J. Syst. Evol. Microbiol.">
        <title>Complete genome sequence of Corynebacterium casei LMG S-19264T (=DSM 44701T), isolated from a smear-ripened cheese.</title>
        <authorList>
            <consortium name="US DOE Joint Genome Institute (JGI-PGF)"/>
            <person name="Walter F."/>
            <person name="Albersmeier A."/>
            <person name="Kalinowski J."/>
            <person name="Ruckert C."/>
        </authorList>
    </citation>
    <scope>NUCLEOTIDE SEQUENCE</scope>
    <source>
        <strain evidence="5">CGMCC 4.7679</strain>
    </source>
</reference>
<sequence>MPMLERFSLLHTADVDEFRVAVGQYLTPHKLAPAGRVATLENDLAMAALGPVTLVYGRNAGAVLQVQLTEQVDYYDVNLALAGTNLVRTGGEEVLLDARTAGILSPRMLASMQLSDGYRQLHVRVERYALERQLEELLGRPVPGPIRFRPGMDLTDPAAASWSQAVQLLVRDLNEPAGLAGTAAGPSWAAFLMTGLLLAQPHNYTGELEQRRSGPRRPASVKRVLDLIERDPSAALPLDRLALAAGVTARSLQRYFKEYVGCSPQAYLRSVRLARAHEELKSAPPGTTVADIAFNWGFTHLPRFASAYQERYGVPPSATLRGT</sequence>
<reference evidence="5" key="2">
    <citation type="submission" date="2020-09" db="EMBL/GenBank/DDBJ databases">
        <authorList>
            <person name="Sun Q."/>
            <person name="Zhou Y."/>
        </authorList>
    </citation>
    <scope>NUCLEOTIDE SEQUENCE</scope>
    <source>
        <strain evidence="5">CGMCC 4.7679</strain>
    </source>
</reference>
<dbReference type="Proteomes" id="UP000658656">
    <property type="component" value="Unassembled WGS sequence"/>
</dbReference>
<keyword evidence="1" id="KW-0805">Transcription regulation</keyword>
<evidence type="ECO:0000256" key="1">
    <source>
        <dbReference type="ARBA" id="ARBA00023015"/>
    </source>
</evidence>
<evidence type="ECO:0000259" key="4">
    <source>
        <dbReference type="PROSITE" id="PS01124"/>
    </source>
</evidence>
<gene>
    <name evidence="5" type="ORF">GCM10017566_04480</name>
</gene>
<dbReference type="PROSITE" id="PS01124">
    <property type="entry name" value="HTH_ARAC_FAMILY_2"/>
    <property type="match status" value="1"/>
</dbReference>
<dbReference type="Pfam" id="PF14525">
    <property type="entry name" value="AraC_binding_2"/>
    <property type="match status" value="1"/>
</dbReference>
<dbReference type="GO" id="GO:0043565">
    <property type="term" value="F:sequence-specific DNA binding"/>
    <property type="evidence" value="ECO:0007669"/>
    <property type="project" value="InterPro"/>
</dbReference>
<accession>A0A8H9IN73</accession>
<evidence type="ECO:0000313" key="6">
    <source>
        <dbReference type="Proteomes" id="UP000658656"/>
    </source>
</evidence>
<name>A0A8H9IN73_9PSEU</name>
<protein>
    <submittedName>
        <fullName evidence="5">Transcriptional regulator</fullName>
    </submittedName>
</protein>
<proteinExistence type="predicted"/>
<dbReference type="InterPro" id="IPR050204">
    <property type="entry name" value="AraC_XylS_family_regulators"/>
</dbReference>
<keyword evidence="2" id="KW-0238">DNA-binding</keyword>
<dbReference type="GO" id="GO:0003700">
    <property type="term" value="F:DNA-binding transcription factor activity"/>
    <property type="evidence" value="ECO:0007669"/>
    <property type="project" value="InterPro"/>
</dbReference>
<dbReference type="InterPro" id="IPR018060">
    <property type="entry name" value="HTH_AraC"/>
</dbReference>
<evidence type="ECO:0000256" key="3">
    <source>
        <dbReference type="ARBA" id="ARBA00023163"/>
    </source>
</evidence>
<dbReference type="Pfam" id="PF12833">
    <property type="entry name" value="HTH_18"/>
    <property type="match status" value="1"/>
</dbReference>
<dbReference type="EMBL" id="BNAV01000001">
    <property type="protein sequence ID" value="GHF34877.1"/>
    <property type="molecule type" value="Genomic_DNA"/>
</dbReference>
<dbReference type="Gene3D" id="1.10.10.60">
    <property type="entry name" value="Homeodomain-like"/>
    <property type="match status" value="1"/>
</dbReference>
<evidence type="ECO:0000256" key="2">
    <source>
        <dbReference type="ARBA" id="ARBA00023125"/>
    </source>
</evidence>
<dbReference type="SMART" id="SM00342">
    <property type="entry name" value="HTH_ARAC"/>
    <property type="match status" value="1"/>
</dbReference>
<dbReference type="PANTHER" id="PTHR46796:SF12">
    <property type="entry name" value="HTH-TYPE DNA-BINDING TRANSCRIPTIONAL ACTIVATOR EUTR"/>
    <property type="match status" value="1"/>
</dbReference>
<dbReference type="InterPro" id="IPR018062">
    <property type="entry name" value="HTH_AraC-typ_CS"/>
</dbReference>
<dbReference type="PROSITE" id="PS00041">
    <property type="entry name" value="HTH_ARAC_FAMILY_1"/>
    <property type="match status" value="1"/>
</dbReference>
<dbReference type="SUPFAM" id="SSF46689">
    <property type="entry name" value="Homeodomain-like"/>
    <property type="match status" value="2"/>
</dbReference>
<comment type="caution">
    <text evidence="5">The sequence shown here is derived from an EMBL/GenBank/DDBJ whole genome shotgun (WGS) entry which is preliminary data.</text>
</comment>
<organism evidence="5 6">
    <name type="scientific">Amycolatopsis bartoniae</name>
    <dbReference type="NCBI Taxonomy" id="941986"/>
    <lineage>
        <taxon>Bacteria</taxon>
        <taxon>Bacillati</taxon>
        <taxon>Actinomycetota</taxon>
        <taxon>Actinomycetes</taxon>
        <taxon>Pseudonocardiales</taxon>
        <taxon>Pseudonocardiaceae</taxon>
        <taxon>Amycolatopsis</taxon>
    </lineage>
</organism>
<keyword evidence="3" id="KW-0804">Transcription</keyword>
<dbReference type="PANTHER" id="PTHR46796">
    <property type="entry name" value="HTH-TYPE TRANSCRIPTIONAL ACTIVATOR RHAS-RELATED"/>
    <property type="match status" value="1"/>
</dbReference>
<keyword evidence="6" id="KW-1185">Reference proteome</keyword>
<dbReference type="InterPro" id="IPR009057">
    <property type="entry name" value="Homeodomain-like_sf"/>
</dbReference>
<dbReference type="InterPro" id="IPR035418">
    <property type="entry name" value="AraC-bd_2"/>
</dbReference>